<dbReference type="SUPFAM" id="SSF50104">
    <property type="entry name" value="Translation proteins SH3-like domain"/>
    <property type="match status" value="1"/>
</dbReference>
<dbReference type="InterPro" id="IPR012340">
    <property type="entry name" value="NA-bd_OB-fold"/>
</dbReference>
<evidence type="ECO:0000313" key="6">
    <source>
        <dbReference type="EMBL" id="WVN85974.1"/>
    </source>
</evidence>
<dbReference type="SMART" id="SM01382">
    <property type="entry name" value="Ribosomal_L2_C"/>
    <property type="match status" value="1"/>
</dbReference>
<comment type="similarity">
    <text evidence="1">Belongs to the universal ribosomal protein uL2 family.</text>
</comment>
<evidence type="ECO:0000259" key="5">
    <source>
        <dbReference type="SMART" id="SM01383"/>
    </source>
</evidence>
<dbReference type="FunFam" id="4.10.950.10:FF:000002">
    <property type="entry name" value="60S ribosomal protein L2"/>
    <property type="match status" value="1"/>
</dbReference>
<protein>
    <submittedName>
        <fullName evidence="6">60S ribosomal protein L2-A</fullName>
    </submittedName>
</protein>
<evidence type="ECO:0000313" key="7">
    <source>
        <dbReference type="Proteomes" id="UP000094043"/>
    </source>
</evidence>
<dbReference type="InterPro" id="IPR008991">
    <property type="entry name" value="Translation_prot_SH3-like_sf"/>
</dbReference>
<dbReference type="InterPro" id="IPR022671">
    <property type="entry name" value="Ribosomal_uL2_CS"/>
</dbReference>
<dbReference type="FunFam" id="2.30.30.30:FF:000006">
    <property type="entry name" value="60S ribosomal protein L8"/>
    <property type="match status" value="1"/>
</dbReference>
<dbReference type="InterPro" id="IPR023672">
    <property type="entry name" value="Ribosomal_uL2_arc_euk"/>
</dbReference>
<dbReference type="PANTHER" id="PTHR13691:SF16">
    <property type="entry name" value="LARGE RIBOSOMAL SUBUNIT PROTEIN UL2"/>
    <property type="match status" value="1"/>
</dbReference>
<dbReference type="InterPro" id="IPR022666">
    <property type="entry name" value="Ribosomal_uL2_RNA-bd_dom"/>
</dbReference>
<dbReference type="AlphaFoldDB" id="A0AAJ8JPD4"/>
<dbReference type="SMART" id="SM01383">
    <property type="entry name" value="Ribosomal_L2"/>
    <property type="match status" value="1"/>
</dbReference>
<feature type="domain" description="Large ribosomal subunit protein uL2 RNA-binding" evidence="5">
    <location>
        <begin position="21"/>
        <end position="108"/>
    </location>
</feature>
<feature type="domain" description="Large ribosomal subunit protein uL2 C-terminal" evidence="4">
    <location>
        <begin position="114"/>
        <end position="248"/>
    </location>
</feature>
<evidence type="ECO:0000256" key="3">
    <source>
        <dbReference type="ARBA" id="ARBA00023274"/>
    </source>
</evidence>
<dbReference type="Gene3D" id="4.10.950.10">
    <property type="entry name" value="Ribosomal protein L2, domain 3"/>
    <property type="match status" value="1"/>
</dbReference>
<reference evidence="6" key="1">
    <citation type="submission" date="2016-06" db="EMBL/GenBank/DDBJ databases">
        <authorList>
            <person name="Cuomo C."/>
            <person name="Litvintseva A."/>
            <person name="Heitman J."/>
            <person name="Chen Y."/>
            <person name="Sun S."/>
            <person name="Springer D."/>
            <person name="Dromer F."/>
            <person name="Young S."/>
            <person name="Zeng Q."/>
            <person name="Chapman S."/>
            <person name="Gujja S."/>
            <person name="Saif S."/>
            <person name="Birren B."/>
        </authorList>
    </citation>
    <scope>NUCLEOTIDE SEQUENCE</scope>
    <source>
        <strain evidence="6">CBS 7841</strain>
    </source>
</reference>
<dbReference type="PIRSF" id="PIRSF002158">
    <property type="entry name" value="Ribosomal_L2"/>
    <property type="match status" value="1"/>
</dbReference>
<dbReference type="GO" id="GO:0003723">
    <property type="term" value="F:RNA binding"/>
    <property type="evidence" value="ECO:0007669"/>
    <property type="project" value="InterPro"/>
</dbReference>
<dbReference type="FunFam" id="2.40.50.140:FF:000020">
    <property type="entry name" value="60S ribosomal protein L2"/>
    <property type="match status" value="1"/>
</dbReference>
<dbReference type="PROSITE" id="PS00467">
    <property type="entry name" value="RIBOSOMAL_L2"/>
    <property type="match status" value="1"/>
</dbReference>
<sequence>MQVCPPSPSNLQAFSKKFKMGRVIRAQRKSGGIFKSHTHHNKNPARLRNLDFAEKNGYIRGVVKEIIHDAGRGAPLATVVFRDPYRYKLRKETFLAAEGVSTGSFIYAGKKATLNVGNVLPIAQCPEGTIICNVEEKIGDRGALARTSGNYATIIGHSETGVTRIRLPSGAKKTVSSRCRATIGIIAGGGRIDKPFLKAGRKYHAMRAKRNSWPRTRGVAMNPVDHPHGGGNHQHIGHASTMARDAPAGQKAGLIAARRTGLLRGTAGKTVDTA</sequence>
<accession>A0AAJ8JPD4</accession>
<dbReference type="Gene3D" id="2.30.30.30">
    <property type="match status" value="1"/>
</dbReference>
<dbReference type="SUPFAM" id="SSF50249">
    <property type="entry name" value="Nucleic acid-binding proteins"/>
    <property type="match status" value="1"/>
</dbReference>
<dbReference type="GeneID" id="91085346"/>
<proteinExistence type="inferred from homology"/>
<dbReference type="RefSeq" id="XP_066066674.1">
    <property type="nucleotide sequence ID" value="XM_066210577.1"/>
</dbReference>
<dbReference type="PANTHER" id="PTHR13691">
    <property type="entry name" value="RIBOSOMAL PROTEIN L2"/>
    <property type="match status" value="1"/>
</dbReference>
<evidence type="ECO:0000259" key="4">
    <source>
        <dbReference type="SMART" id="SM01382"/>
    </source>
</evidence>
<name>A0AAJ8JPD4_9TREE</name>
<dbReference type="Pfam" id="PF03947">
    <property type="entry name" value="Ribosomal_L2_C"/>
    <property type="match status" value="1"/>
</dbReference>
<dbReference type="GO" id="GO:0003735">
    <property type="term" value="F:structural constituent of ribosome"/>
    <property type="evidence" value="ECO:0007669"/>
    <property type="project" value="InterPro"/>
</dbReference>
<keyword evidence="7" id="KW-1185">Reference proteome</keyword>
<dbReference type="Gene3D" id="2.40.50.140">
    <property type="entry name" value="Nucleic acid-binding proteins"/>
    <property type="match status" value="1"/>
</dbReference>
<dbReference type="KEGG" id="cdep:91085346"/>
<dbReference type="GO" id="GO:0002181">
    <property type="term" value="P:cytoplasmic translation"/>
    <property type="evidence" value="ECO:0007669"/>
    <property type="project" value="TreeGrafter"/>
</dbReference>
<organism evidence="6 7">
    <name type="scientific">Cryptococcus depauperatus CBS 7841</name>
    <dbReference type="NCBI Taxonomy" id="1295531"/>
    <lineage>
        <taxon>Eukaryota</taxon>
        <taxon>Fungi</taxon>
        <taxon>Dikarya</taxon>
        <taxon>Basidiomycota</taxon>
        <taxon>Agaricomycotina</taxon>
        <taxon>Tremellomycetes</taxon>
        <taxon>Tremellales</taxon>
        <taxon>Cryptococcaceae</taxon>
        <taxon>Cryptococcus</taxon>
    </lineage>
</organism>
<evidence type="ECO:0000256" key="1">
    <source>
        <dbReference type="ARBA" id="ARBA00005636"/>
    </source>
</evidence>
<dbReference type="EMBL" id="CP143784">
    <property type="protein sequence ID" value="WVN85974.1"/>
    <property type="molecule type" value="Genomic_DNA"/>
</dbReference>
<dbReference type="InterPro" id="IPR022669">
    <property type="entry name" value="Ribosomal_uL2_C"/>
</dbReference>
<dbReference type="GO" id="GO:0022625">
    <property type="term" value="C:cytosolic large ribosomal subunit"/>
    <property type="evidence" value="ECO:0007669"/>
    <property type="project" value="UniProtKB-ARBA"/>
</dbReference>
<dbReference type="InterPro" id="IPR014722">
    <property type="entry name" value="Rib_uL2_dom2"/>
</dbReference>
<keyword evidence="2 6" id="KW-0689">Ribosomal protein</keyword>
<dbReference type="Proteomes" id="UP000094043">
    <property type="component" value="Chromosome 1"/>
</dbReference>
<evidence type="ECO:0000256" key="2">
    <source>
        <dbReference type="ARBA" id="ARBA00022980"/>
    </source>
</evidence>
<dbReference type="InterPro" id="IPR002171">
    <property type="entry name" value="Ribosomal_uL2"/>
</dbReference>
<reference evidence="6" key="3">
    <citation type="submission" date="2024-01" db="EMBL/GenBank/DDBJ databases">
        <authorList>
            <person name="Coelho M.A."/>
            <person name="David-Palma M."/>
            <person name="Shea T."/>
            <person name="Sun S."/>
            <person name="Cuomo C.A."/>
            <person name="Heitman J."/>
        </authorList>
    </citation>
    <scope>NUCLEOTIDE SEQUENCE</scope>
    <source>
        <strain evidence="6">CBS 7841</strain>
    </source>
</reference>
<reference evidence="6" key="2">
    <citation type="journal article" date="2022" name="Elife">
        <title>Obligate sexual reproduction of a homothallic fungus closely related to the Cryptococcus pathogenic species complex.</title>
        <authorList>
            <person name="Passer A.R."/>
            <person name="Clancey S.A."/>
            <person name="Shea T."/>
            <person name="David-Palma M."/>
            <person name="Averette A.F."/>
            <person name="Boekhout T."/>
            <person name="Porcel B.M."/>
            <person name="Nowrousian M."/>
            <person name="Cuomo C.A."/>
            <person name="Sun S."/>
            <person name="Heitman J."/>
            <person name="Coelho M.A."/>
        </authorList>
    </citation>
    <scope>NUCLEOTIDE SEQUENCE</scope>
    <source>
        <strain evidence="6">CBS 7841</strain>
    </source>
</reference>
<dbReference type="NCBIfam" id="NF007180">
    <property type="entry name" value="PRK09612.1"/>
    <property type="match status" value="1"/>
</dbReference>
<dbReference type="Pfam" id="PF00181">
    <property type="entry name" value="Ribosomal_L2_N"/>
    <property type="match status" value="1"/>
</dbReference>
<gene>
    <name evidence="6" type="ORF">L203_101132</name>
</gene>
<dbReference type="InterPro" id="IPR014726">
    <property type="entry name" value="Ribosomal_uL2_dom3"/>
</dbReference>
<keyword evidence="3" id="KW-0687">Ribonucleoprotein</keyword>